<dbReference type="InterPro" id="IPR005720">
    <property type="entry name" value="Dihydroorotate_DH_cat"/>
</dbReference>
<accession>A0AAD4PQM5</accession>
<keyword evidence="15" id="KW-1185">Reference proteome</keyword>
<gene>
    <name evidence="14" type="ORF">KR093_009713</name>
</gene>
<dbReference type="GO" id="GO:0106430">
    <property type="term" value="F:dihydroorotate dehydrogenase (quinone) activity"/>
    <property type="evidence" value="ECO:0007669"/>
    <property type="project" value="UniProtKB-EC"/>
</dbReference>
<evidence type="ECO:0000256" key="10">
    <source>
        <dbReference type="ARBA" id="ARBA00023136"/>
    </source>
</evidence>
<reference evidence="14" key="1">
    <citation type="journal article" date="2021" name="Mol. Ecol. Resour.">
        <title>Phylogenomic analyses of the genus Drosophila reveals genomic signals of climate adaptation.</title>
        <authorList>
            <person name="Li F."/>
            <person name="Rane R.V."/>
            <person name="Luria V."/>
            <person name="Xiong Z."/>
            <person name="Chen J."/>
            <person name="Li Z."/>
            <person name="Catullo R.A."/>
            <person name="Griffin P.C."/>
            <person name="Schiffer M."/>
            <person name="Pearce S."/>
            <person name="Lee S.F."/>
            <person name="McElroy K."/>
            <person name="Stocker A."/>
            <person name="Shirriffs J."/>
            <person name="Cockerell F."/>
            <person name="Coppin C."/>
            <person name="Sgro C.M."/>
            <person name="Karger A."/>
            <person name="Cain J.W."/>
            <person name="Weber J.A."/>
            <person name="Santpere G."/>
            <person name="Kirschner M.W."/>
            <person name="Hoffmann A.A."/>
            <person name="Oakeshott J.G."/>
            <person name="Zhang G."/>
        </authorList>
    </citation>
    <scope>NUCLEOTIDE SEQUENCE</scope>
    <source>
        <strain evidence="14">BGI-SZ-2011g</strain>
    </source>
</reference>
<evidence type="ECO:0000256" key="9">
    <source>
        <dbReference type="ARBA" id="ARBA00023002"/>
    </source>
</evidence>
<evidence type="ECO:0000256" key="2">
    <source>
        <dbReference type="ARBA" id="ARBA00004370"/>
    </source>
</evidence>
<dbReference type="InterPro" id="IPR001295">
    <property type="entry name" value="Dihydroorotate_DH_CS"/>
</dbReference>
<dbReference type="AlphaFoldDB" id="A0AAD4PQM5"/>
<proteinExistence type="inferred from homology"/>
<evidence type="ECO:0000256" key="11">
    <source>
        <dbReference type="ARBA" id="ARBA00048639"/>
    </source>
</evidence>
<evidence type="ECO:0000256" key="6">
    <source>
        <dbReference type="ARBA" id="ARBA00017599"/>
    </source>
</evidence>
<keyword evidence="12" id="KW-0732">Signal</keyword>
<dbReference type="NCBIfam" id="TIGR01036">
    <property type="entry name" value="pyrD_sub2"/>
    <property type="match status" value="1"/>
</dbReference>
<organism evidence="14 15">
    <name type="scientific">Drosophila rubida</name>
    <dbReference type="NCBI Taxonomy" id="30044"/>
    <lineage>
        <taxon>Eukaryota</taxon>
        <taxon>Metazoa</taxon>
        <taxon>Ecdysozoa</taxon>
        <taxon>Arthropoda</taxon>
        <taxon>Hexapoda</taxon>
        <taxon>Insecta</taxon>
        <taxon>Pterygota</taxon>
        <taxon>Neoptera</taxon>
        <taxon>Endopterygota</taxon>
        <taxon>Diptera</taxon>
        <taxon>Brachycera</taxon>
        <taxon>Muscomorpha</taxon>
        <taxon>Ephydroidea</taxon>
        <taxon>Drosophilidae</taxon>
        <taxon>Drosophila</taxon>
    </lineage>
</organism>
<feature type="domain" description="Dihydroorotate dehydrogenase catalytic" evidence="13">
    <location>
        <begin position="68"/>
        <end position="354"/>
    </location>
</feature>
<evidence type="ECO:0000256" key="5">
    <source>
        <dbReference type="ARBA" id="ARBA00012791"/>
    </source>
</evidence>
<comment type="similarity">
    <text evidence="4">Belongs to the dihydroorotate dehydrogenase family. Type 2 subfamily.</text>
</comment>
<evidence type="ECO:0000256" key="3">
    <source>
        <dbReference type="ARBA" id="ARBA00005161"/>
    </source>
</evidence>
<sequence>MRTLGIFVASVTAVYMGLTAYENQDNLIRTFIMPAVRRLPAEMSNNLALWSCKYRINPVYNRQDDFNLQSSFFGRLISNPIGIAAGFDRNAQALHGLKDLGFGYLEIGSVTPVAQKNSATKASMFDLHEDWALSRGDSFHSDGHYVVMKRLRKVLARNDFKTVVGVNLGSNRTSPNPSRDYAMGVKTFGPVVDFLVVNATSLSKPQGPNSLENKKKLIEVLTAVNQARTQLQQRRNVPILLKLSPDMTLDEMKDTASIVTLRKYGVDGLIVANSASTRENLSGDALKERSTKLIAQMYELTKGSVTIIGVGGISSGKDAFEKIQAGASFVQLYTALVSEGPDLVERIKQELSQLIREAGYANVREAVGSNYKHYLPS</sequence>
<evidence type="ECO:0000313" key="15">
    <source>
        <dbReference type="Proteomes" id="UP001200034"/>
    </source>
</evidence>
<evidence type="ECO:0000256" key="7">
    <source>
        <dbReference type="ARBA" id="ARBA00022630"/>
    </source>
</evidence>
<evidence type="ECO:0000256" key="12">
    <source>
        <dbReference type="SAM" id="SignalP"/>
    </source>
</evidence>
<evidence type="ECO:0000313" key="14">
    <source>
        <dbReference type="EMBL" id="KAH8387821.1"/>
    </source>
</evidence>
<dbReference type="GO" id="GO:0006207">
    <property type="term" value="P:'de novo' pyrimidine nucleobase biosynthetic process"/>
    <property type="evidence" value="ECO:0007669"/>
    <property type="project" value="InterPro"/>
</dbReference>
<comment type="pathway">
    <text evidence="3">Pyrimidine metabolism; UMP biosynthesis via de novo pathway; orotate from (S)-dihydroorotate (quinone route): step 1/1.</text>
</comment>
<evidence type="ECO:0000256" key="8">
    <source>
        <dbReference type="ARBA" id="ARBA00022643"/>
    </source>
</evidence>
<feature type="non-terminal residue" evidence="14">
    <location>
        <position position="377"/>
    </location>
</feature>
<dbReference type="GO" id="GO:0009220">
    <property type="term" value="P:pyrimidine ribonucleotide biosynthetic process"/>
    <property type="evidence" value="ECO:0007669"/>
    <property type="project" value="TreeGrafter"/>
</dbReference>
<dbReference type="InterPro" id="IPR005719">
    <property type="entry name" value="Dihydroorotate_DH_2"/>
</dbReference>
<dbReference type="PROSITE" id="PS00912">
    <property type="entry name" value="DHODEHASE_2"/>
    <property type="match status" value="1"/>
</dbReference>
<dbReference type="SUPFAM" id="SSF51395">
    <property type="entry name" value="FMN-linked oxidoreductases"/>
    <property type="match status" value="1"/>
</dbReference>
<evidence type="ECO:0000259" key="13">
    <source>
        <dbReference type="Pfam" id="PF01180"/>
    </source>
</evidence>
<dbReference type="EC" id="1.3.5.2" evidence="5"/>
<name>A0AAD4PQM5_9MUSC</name>
<dbReference type="PANTHER" id="PTHR48109:SF4">
    <property type="entry name" value="DIHYDROOROTATE DEHYDROGENASE (QUINONE), MITOCHONDRIAL"/>
    <property type="match status" value="1"/>
</dbReference>
<keyword evidence="7" id="KW-0285">Flavoprotein</keyword>
<comment type="catalytic activity">
    <reaction evidence="11">
        <text>(S)-dihydroorotate + a quinone = orotate + a quinol</text>
        <dbReference type="Rhea" id="RHEA:30187"/>
        <dbReference type="ChEBI" id="CHEBI:24646"/>
        <dbReference type="ChEBI" id="CHEBI:30839"/>
        <dbReference type="ChEBI" id="CHEBI:30864"/>
        <dbReference type="ChEBI" id="CHEBI:132124"/>
        <dbReference type="EC" id="1.3.5.2"/>
    </reaction>
</comment>
<protein>
    <recommendedName>
        <fullName evidence="6">Dihydroorotate dehydrogenase (quinone), mitochondrial</fullName>
        <ecNumber evidence="5">1.3.5.2</ecNumber>
    </recommendedName>
</protein>
<keyword evidence="10" id="KW-0472">Membrane</keyword>
<dbReference type="CDD" id="cd04738">
    <property type="entry name" value="DHOD_2_like"/>
    <property type="match status" value="1"/>
</dbReference>
<feature type="chain" id="PRO_5042078768" description="Dihydroorotate dehydrogenase (quinone), mitochondrial" evidence="12">
    <location>
        <begin position="20"/>
        <end position="377"/>
    </location>
</feature>
<dbReference type="Gene3D" id="3.20.20.70">
    <property type="entry name" value="Aldolase class I"/>
    <property type="match status" value="1"/>
</dbReference>
<keyword evidence="8" id="KW-0288">FMN</keyword>
<comment type="caution">
    <text evidence="14">The sequence shown here is derived from an EMBL/GenBank/DDBJ whole genome shotgun (WGS) entry which is preliminary data.</text>
</comment>
<dbReference type="Pfam" id="PF01180">
    <property type="entry name" value="DHO_dh"/>
    <property type="match status" value="1"/>
</dbReference>
<dbReference type="EMBL" id="JAJJHW010000095">
    <property type="protein sequence ID" value="KAH8387821.1"/>
    <property type="molecule type" value="Genomic_DNA"/>
</dbReference>
<evidence type="ECO:0000256" key="4">
    <source>
        <dbReference type="ARBA" id="ARBA00005359"/>
    </source>
</evidence>
<dbReference type="InterPro" id="IPR013785">
    <property type="entry name" value="Aldolase_TIM"/>
</dbReference>
<comment type="subcellular location">
    <subcellularLocation>
        <location evidence="2">Membrane</location>
    </subcellularLocation>
</comment>
<dbReference type="Proteomes" id="UP001200034">
    <property type="component" value="Unassembled WGS sequence"/>
</dbReference>
<dbReference type="GO" id="GO:0005743">
    <property type="term" value="C:mitochondrial inner membrane"/>
    <property type="evidence" value="ECO:0007669"/>
    <property type="project" value="TreeGrafter"/>
</dbReference>
<keyword evidence="9" id="KW-0560">Oxidoreductase</keyword>
<comment type="cofactor">
    <cofactor evidence="1">
        <name>FMN</name>
        <dbReference type="ChEBI" id="CHEBI:58210"/>
    </cofactor>
</comment>
<dbReference type="InterPro" id="IPR050074">
    <property type="entry name" value="DHO_dehydrogenase"/>
</dbReference>
<feature type="signal peptide" evidence="12">
    <location>
        <begin position="1"/>
        <end position="19"/>
    </location>
</feature>
<evidence type="ECO:0000256" key="1">
    <source>
        <dbReference type="ARBA" id="ARBA00001917"/>
    </source>
</evidence>
<dbReference type="PANTHER" id="PTHR48109">
    <property type="entry name" value="DIHYDROOROTATE DEHYDROGENASE (QUINONE), MITOCHONDRIAL-RELATED"/>
    <property type="match status" value="1"/>
</dbReference>